<reference evidence="1 2" key="1">
    <citation type="submission" date="2023-06" db="EMBL/GenBank/DDBJ databases">
        <authorList>
            <person name="Yushchuk O."/>
            <person name="Binda E."/>
            <person name="Ruckert-Reed C."/>
            <person name="Fedorenko V."/>
            <person name="Kalinowski J."/>
            <person name="Marinelli F."/>
        </authorList>
    </citation>
    <scope>NUCLEOTIDE SEQUENCE [LARGE SCALE GENOMIC DNA]</scope>
    <source>
        <strain evidence="1 2">NRRL 3884</strain>
    </source>
</reference>
<organism evidence="1 2">
    <name type="scientific">Actinoplanes oblitus</name>
    <dbReference type="NCBI Taxonomy" id="3040509"/>
    <lineage>
        <taxon>Bacteria</taxon>
        <taxon>Bacillati</taxon>
        <taxon>Actinomycetota</taxon>
        <taxon>Actinomycetes</taxon>
        <taxon>Micromonosporales</taxon>
        <taxon>Micromonosporaceae</taxon>
        <taxon>Actinoplanes</taxon>
    </lineage>
</organism>
<evidence type="ECO:0000313" key="1">
    <source>
        <dbReference type="EMBL" id="WIM98078.1"/>
    </source>
</evidence>
<accession>A0ABY8WKB3</accession>
<dbReference type="Proteomes" id="UP001240150">
    <property type="component" value="Chromosome"/>
</dbReference>
<name>A0ABY8WKB3_9ACTN</name>
<dbReference type="RefSeq" id="WP_284919469.1">
    <property type="nucleotide sequence ID" value="NZ_CP126980.1"/>
</dbReference>
<gene>
    <name evidence="1" type="ORF">ACTOB_001652</name>
</gene>
<protein>
    <recommendedName>
        <fullName evidence="3">ROK family protein</fullName>
    </recommendedName>
</protein>
<dbReference type="EMBL" id="CP126980">
    <property type="protein sequence ID" value="WIM98078.1"/>
    <property type="molecule type" value="Genomic_DNA"/>
</dbReference>
<dbReference type="SUPFAM" id="SSF53067">
    <property type="entry name" value="Actin-like ATPase domain"/>
    <property type="match status" value="1"/>
</dbReference>
<dbReference type="InterPro" id="IPR043129">
    <property type="entry name" value="ATPase_NBD"/>
</dbReference>
<keyword evidence="2" id="KW-1185">Reference proteome</keyword>
<sequence length="98" mass="9705">MLVLAAGGHGPAQRALLDAGRLIGRRVAVACDVLNPAVVVGGRFAEPGPHVTDGVREALLRHCAPSAAAGLRVVPAQLGAEAEALGAVDSLLSVGRGA</sequence>
<dbReference type="Gene3D" id="3.30.420.40">
    <property type="match status" value="1"/>
</dbReference>
<evidence type="ECO:0008006" key="3">
    <source>
        <dbReference type="Google" id="ProtNLM"/>
    </source>
</evidence>
<proteinExistence type="predicted"/>
<evidence type="ECO:0000313" key="2">
    <source>
        <dbReference type="Proteomes" id="UP001240150"/>
    </source>
</evidence>